<evidence type="ECO:0000313" key="1">
    <source>
        <dbReference type="EMBL" id="KAG1791999.1"/>
    </source>
</evidence>
<dbReference type="AlphaFoldDB" id="A0A9P7ALJ4"/>
<name>A0A9P7ALJ4_9AGAM</name>
<reference evidence="1" key="1">
    <citation type="journal article" date="2020" name="New Phytol.">
        <title>Comparative genomics reveals dynamic genome evolution in host specialist ectomycorrhizal fungi.</title>
        <authorList>
            <person name="Lofgren L.A."/>
            <person name="Nguyen N.H."/>
            <person name="Vilgalys R."/>
            <person name="Ruytinx J."/>
            <person name="Liao H.L."/>
            <person name="Branco S."/>
            <person name="Kuo A."/>
            <person name="LaButti K."/>
            <person name="Lipzen A."/>
            <person name="Andreopoulos W."/>
            <person name="Pangilinan J."/>
            <person name="Riley R."/>
            <person name="Hundley H."/>
            <person name="Na H."/>
            <person name="Barry K."/>
            <person name="Grigoriev I.V."/>
            <person name="Stajich J.E."/>
            <person name="Kennedy P.G."/>
        </authorList>
    </citation>
    <scope>NUCLEOTIDE SEQUENCE</scope>
    <source>
        <strain evidence="1">S12</strain>
    </source>
</reference>
<proteinExistence type="predicted"/>
<protein>
    <submittedName>
        <fullName evidence="1">Uncharacterized protein</fullName>
    </submittedName>
</protein>
<dbReference type="RefSeq" id="XP_041158698.1">
    <property type="nucleotide sequence ID" value="XM_041296210.1"/>
</dbReference>
<dbReference type="Proteomes" id="UP000719766">
    <property type="component" value="Unassembled WGS sequence"/>
</dbReference>
<comment type="caution">
    <text evidence="1">The sequence shown here is derived from an EMBL/GenBank/DDBJ whole genome shotgun (WGS) entry which is preliminary data.</text>
</comment>
<evidence type="ECO:0000313" key="2">
    <source>
        <dbReference type="Proteomes" id="UP000719766"/>
    </source>
</evidence>
<feature type="non-terminal residue" evidence="1">
    <location>
        <position position="62"/>
    </location>
</feature>
<organism evidence="1 2">
    <name type="scientific">Suillus plorans</name>
    <dbReference type="NCBI Taxonomy" id="116603"/>
    <lineage>
        <taxon>Eukaryota</taxon>
        <taxon>Fungi</taxon>
        <taxon>Dikarya</taxon>
        <taxon>Basidiomycota</taxon>
        <taxon>Agaricomycotina</taxon>
        <taxon>Agaricomycetes</taxon>
        <taxon>Agaricomycetidae</taxon>
        <taxon>Boletales</taxon>
        <taxon>Suillineae</taxon>
        <taxon>Suillaceae</taxon>
        <taxon>Suillus</taxon>
    </lineage>
</organism>
<dbReference type="GeneID" id="64589974"/>
<dbReference type="EMBL" id="JABBWE010000039">
    <property type="protein sequence ID" value="KAG1791999.1"/>
    <property type="molecule type" value="Genomic_DNA"/>
</dbReference>
<feature type="non-terminal residue" evidence="1">
    <location>
        <position position="1"/>
    </location>
</feature>
<accession>A0A9P7ALJ4</accession>
<dbReference type="OrthoDB" id="1607513at2759"/>
<keyword evidence="2" id="KW-1185">Reference proteome</keyword>
<sequence length="62" mass="7176">SLSETDIPHRTKTHDEILERAKLAVERVKEKLKHVDSKISMTFDSWTSFPGHPFLSITAHYI</sequence>
<gene>
    <name evidence="1" type="ORF">HD556DRAFT_1192663</name>
</gene>